<reference evidence="8 9" key="1">
    <citation type="submission" date="2021-04" db="EMBL/GenBank/DDBJ databases">
        <title>Determining the burden of carbapenem-resistant Enterobacterales from a tertiary public heath setting in Bangladesh: a clinical, epidemiological, and molecular study.</title>
        <authorList>
            <person name="Farzana R."/>
            <person name="Walsh T.R."/>
        </authorList>
    </citation>
    <scope>NUCLEOTIDE SEQUENCE [LARGE SCALE GENOMIC DNA]</scope>
    <source>
        <strain evidence="9">dmpro_s316</strain>
        <strain evidence="8">Dmpro_s316</strain>
    </source>
</reference>
<dbReference type="EMBL" id="AAZDVE040000044">
    <property type="protein sequence ID" value="EMP9434691.1"/>
    <property type="molecule type" value="Genomic_DNA"/>
</dbReference>
<dbReference type="GO" id="GO:0009289">
    <property type="term" value="C:pilus"/>
    <property type="evidence" value="ECO:0007669"/>
    <property type="project" value="UniProtKB-SubCell"/>
</dbReference>
<protein>
    <submittedName>
        <fullName evidence="7">Type 1 fimbrial protein</fullName>
    </submittedName>
</protein>
<evidence type="ECO:0000256" key="2">
    <source>
        <dbReference type="ARBA" id="ARBA00006671"/>
    </source>
</evidence>
<dbReference type="InterPro" id="IPR008966">
    <property type="entry name" value="Adhesion_dom_sf"/>
</dbReference>
<evidence type="ECO:0000256" key="1">
    <source>
        <dbReference type="ARBA" id="ARBA00004561"/>
    </source>
</evidence>
<evidence type="ECO:0000313" key="9">
    <source>
        <dbReference type="Proteomes" id="UP001495779"/>
    </source>
</evidence>
<dbReference type="InterPro" id="IPR050263">
    <property type="entry name" value="Bact_Fimbrial_Adh_Pro"/>
</dbReference>
<name>A0AAI9I2P1_PROST</name>
<dbReference type="RefSeq" id="WP_154623643.1">
    <property type="nucleotide sequence ID" value="NZ_CP095443.1"/>
</dbReference>
<sequence>MSILKKSLVTLGVALAVTTSPAVFASGTIEFTGEITDLACAVDSSSQNLTVDLGKVSSKSLATAGQVAGLKDFTIKLIDCPANAKVTVRFGGTRDNNDRDILQIAQTTGQATQVGIALFEKDATTQIKLFDDSKLVEFTNAAGDSVELDYVARYKATGTATAGSANGTAIYSIQYQ</sequence>
<evidence type="ECO:0000259" key="6">
    <source>
        <dbReference type="Pfam" id="PF00419"/>
    </source>
</evidence>
<dbReference type="GO" id="GO:0043709">
    <property type="term" value="P:cell adhesion involved in single-species biofilm formation"/>
    <property type="evidence" value="ECO:0007669"/>
    <property type="project" value="TreeGrafter"/>
</dbReference>
<comment type="similarity">
    <text evidence="2">Belongs to the fimbrial protein family.</text>
</comment>
<dbReference type="PANTHER" id="PTHR33420:SF3">
    <property type="entry name" value="FIMBRIAL SUBUNIT ELFA"/>
    <property type="match status" value="1"/>
</dbReference>
<comment type="subcellular location">
    <subcellularLocation>
        <location evidence="1">Fimbrium</location>
    </subcellularLocation>
</comment>
<reference evidence="7" key="2">
    <citation type="submission" date="2024-02" db="EMBL/GenBank/DDBJ databases">
        <authorList>
            <consortium name="Clinical and Environmental Microbiology Branch: Whole genome sequencing antimicrobial resistance pathogens in the healthcare setting"/>
        </authorList>
    </citation>
    <scope>NUCLEOTIDE SEQUENCE</scope>
    <source>
        <strain evidence="7">2020GO-00142</strain>
    </source>
</reference>
<proteinExistence type="inferred from homology"/>
<keyword evidence="4" id="KW-0281">Fimbrium</keyword>
<evidence type="ECO:0000313" key="8">
    <source>
        <dbReference type="EMBL" id="MER5078613.1"/>
    </source>
</evidence>
<dbReference type="Pfam" id="PF00419">
    <property type="entry name" value="Fimbrial"/>
    <property type="match status" value="1"/>
</dbReference>
<evidence type="ECO:0000256" key="5">
    <source>
        <dbReference type="SAM" id="SignalP"/>
    </source>
</evidence>
<evidence type="ECO:0000256" key="3">
    <source>
        <dbReference type="ARBA" id="ARBA00022729"/>
    </source>
</evidence>
<evidence type="ECO:0000256" key="4">
    <source>
        <dbReference type="ARBA" id="ARBA00023263"/>
    </source>
</evidence>
<dbReference type="Proteomes" id="UP001495779">
    <property type="component" value="Unassembled WGS sequence"/>
</dbReference>
<dbReference type="PANTHER" id="PTHR33420">
    <property type="entry name" value="FIMBRIAL SUBUNIT ELFA-RELATED"/>
    <property type="match status" value="1"/>
</dbReference>
<comment type="caution">
    <text evidence="7">The sequence shown here is derived from an EMBL/GenBank/DDBJ whole genome shotgun (WGS) entry which is preliminary data.</text>
</comment>
<dbReference type="AlphaFoldDB" id="A0AAI9I2P1"/>
<gene>
    <name evidence="7" type="ORF">JRA39_003818</name>
    <name evidence="8" type="ORF">KDV35_17355</name>
</gene>
<dbReference type="InterPro" id="IPR000259">
    <property type="entry name" value="Adhesion_dom_fimbrial"/>
</dbReference>
<feature type="signal peptide" evidence="5">
    <location>
        <begin position="1"/>
        <end position="25"/>
    </location>
</feature>
<organism evidence="7">
    <name type="scientific">Providencia stuartii</name>
    <dbReference type="NCBI Taxonomy" id="588"/>
    <lineage>
        <taxon>Bacteria</taxon>
        <taxon>Pseudomonadati</taxon>
        <taxon>Pseudomonadota</taxon>
        <taxon>Gammaproteobacteria</taxon>
        <taxon>Enterobacterales</taxon>
        <taxon>Morganellaceae</taxon>
        <taxon>Providencia</taxon>
    </lineage>
</organism>
<dbReference type="SUPFAM" id="SSF49401">
    <property type="entry name" value="Bacterial adhesins"/>
    <property type="match status" value="1"/>
</dbReference>
<dbReference type="InterPro" id="IPR036937">
    <property type="entry name" value="Adhesion_dom_fimbrial_sf"/>
</dbReference>
<feature type="domain" description="Fimbrial-type adhesion" evidence="6">
    <location>
        <begin position="29"/>
        <end position="176"/>
    </location>
</feature>
<dbReference type="Gene3D" id="2.60.40.1090">
    <property type="entry name" value="Fimbrial-type adhesion domain"/>
    <property type="match status" value="1"/>
</dbReference>
<dbReference type="EMBL" id="JAGSRH010000033">
    <property type="protein sequence ID" value="MER5078613.1"/>
    <property type="molecule type" value="Genomic_DNA"/>
</dbReference>
<evidence type="ECO:0000313" key="7">
    <source>
        <dbReference type="EMBL" id="EMP9434691.1"/>
    </source>
</evidence>
<accession>A0AAI9I2P1</accession>
<feature type="chain" id="PRO_5043281336" evidence="5">
    <location>
        <begin position="26"/>
        <end position="176"/>
    </location>
</feature>
<keyword evidence="3 5" id="KW-0732">Signal</keyword>